<reference evidence="2" key="8">
    <citation type="journal article" date="2010" name="J. Bacteriol.">
        <title>Complete Nucleotide Sequence of TOL Plasmid pDK1 Provides Evidence for Evolutionary History of IncP-7 Catabolic Plasmids.</title>
        <authorList>
            <person name="Yano H."/>
            <person name="Miyakoshi M."/>
            <person name="Ohshima K."/>
            <person name="Tabata M."/>
            <person name="Nagara Y."/>
            <person name="Hattori M."/>
            <person name="Tsuda M."/>
        </authorList>
    </citation>
    <scope>NUCLEOTIDE SEQUENCE</scope>
    <source>
        <strain evidence="2">HS1</strain>
        <plasmid evidence="2">pDK1</plasmid>
    </source>
</reference>
<organism evidence="2">
    <name type="scientific">Pseudomonas putida</name>
    <name type="common">Arthrobacter siderocapsulatus</name>
    <dbReference type="NCBI Taxonomy" id="303"/>
    <lineage>
        <taxon>Bacteria</taxon>
        <taxon>Pseudomonadati</taxon>
        <taxon>Pseudomonadota</taxon>
        <taxon>Gammaproteobacteria</taxon>
        <taxon>Pseudomonadales</taxon>
        <taxon>Pseudomonadaceae</taxon>
        <taxon>Pseudomonas</taxon>
    </lineage>
</organism>
<geneLocation type="plasmid" evidence="2">
    <name>pDK1</name>
</geneLocation>
<reference evidence="2" key="2">
    <citation type="journal article" date="1981" name="J. Bacteriol.">
        <title>Metabolism of allylglycine and cis-crotylglycine by Pseudomonas putida (arvilla) mt-2 harboring a TOL plasmid.</title>
        <authorList>
            <person name="Kunz D.A."/>
            <person name="Ribbons D.W."/>
            <person name="Chapman P.J."/>
        </authorList>
    </citation>
    <scope>NUCLEOTIDE SEQUENCE</scope>
    <source>
        <strain evidence="2">HS1</strain>
        <plasmid evidence="2">pDK1</plasmid>
    </source>
</reference>
<sequence length="145" mass="16157">MSESPRLRHRNQGTASSRADRASNARNRLIGALLMAARITDDEWDELTPENFDTTALLRAVDAVDVLRGDLNDSADGAPPQLRTDLLKLHQLAMAAFNERSRSRVAELFDLAVDLQDQVDHLMTSLEQVQETLSRLTALYPESLS</sequence>
<dbReference type="EMBL" id="AB434906">
    <property type="protein sequence ID" value="BAJ06429.1"/>
    <property type="molecule type" value="Genomic_DNA"/>
</dbReference>
<evidence type="ECO:0008006" key="3">
    <source>
        <dbReference type="Google" id="ProtNLM"/>
    </source>
</evidence>
<reference evidence="2" key="4">
    <citation type="journal article" date="1990" name="SAAS Bull. Biochem. Biotechnol.">
        <title>Molecular cloning of the xylL-xylE region from the P. putida TOL plasmid, pDK1.</title>
        <authorList>
            <person name="Voss J.A."/>
            <person name="Khedairy H."/>
            <person name="Baker R.F."/>
            <person name="Benjamin R.C."/>
        </authorList>
    </citation>
    <scope>NUCLEOTIDE SEQUENCE</scope>
    <source>
        <strain evidence="2">HS1</strain>
        <plasmid evidence="2">pDK1</plasmid>
    </source>
</reference>
<reference evidence="2" key="7">
    <citation type="journal article" date="1993" name="J. Gen. Microbiol.">
        <title>A comparison of the multiple alleles of xylS carried by TOL plasmids pWW53 and pDK1 and its implications for their evolutionary relationship.</title>
        <authorList>
            <person name="Assinder S.J."/>
            <person name="de Marco P."/>
            <person name="Osborne D.J."/>
            <person name="Poh C.L."/>
            <person name="Shaw L.E."/>
            <person name="Winson M.K."/>
            <person name="Williams P.A."/>
        </authorList>
    </citation>
    <scope>NUCLEOTIDE SEQUENCE</scope>
    <source>
        <strain evidence="2">HS1</strain>
        <plasmid evidence="2">pDK1</plasmid>
    </source>
</reference>
<dbReference type="AlphaFoldDB" id="D5MP83"/>
<protein>
    <recommendedName>
        <fullName evidence="3">Transposase</fullName>
    </recommendedName>
</protein>
<feature type="region of interest" description="Disordered" evidence="1">
    <location>
        <begin position="1"/>
        <end position="22"/>
    </location>
</feature>
<reference evidence="2" key="6">
    <citation type="journal article" date="1992" name="Nucleic Acids Res.">
        <title>Identical resolvases are encoded by Pseudomonas TOL plasmids pWW53 and pDK1.</title>
        <authorList>
            <person name="Assinder S.J."/>
            <person name="De Marco P."/>
            <person name="Sayers J.R."/>
            <person name="Shaw L.E."/>
            <person name="Winson M.K."/>
            <person name="Williams P.A."/>
        </authorList>
    </citation>
    <scope>NUCLEOTIDE SEQUENCE</scope>
    <source>
        <strain evidence="2">HS1</strain>
        <plasmid evidence="2">pDK1</plasmid>
    </source>
</reference>
<reference evidence="2" key="9">
    <citation type="journal article" date="2012" name="Environ. Microbiol.">
        <title>ParI, an orphan ParA family protein from Pseudomonas putida KT2440-specific genomic island, interferes with the partition system of IncP-7 plasmids.</title>
        <authorList>
            <person name="Miyakoshi M."/>
            <person name="Shintani M."/>
            <person name="Inoue K."/>
            <person name="Terabayashi T."/>
            <person name="Sai F."/>
            <person name="Ohkuma M."/>
            <person name="Nojiri H."/>
            <person name="Nagata Y."/>
            <person name="Tsuda M."/>
        </authorList>
    </citation>
    <scope>NUCLEOTIDE SEQUENCE</scope>
    <source>
        <strain evidence="2">HS1</strain>
        <plasmid evidence="2">pDK1</plasmid>
    </source>
</reference>
<evidence type="ECO:0000313" key="2">
    <source>
        <dbReference type="EMBL" id="BAJ06429.1"/>
    </source>
</evidence>
<name>D5MP83_PSEPU</name>
<reference evidence="2" key="1">
    <citation type="journal article" date="1981" name="J. Bacteriol.">
        <title>Isolation and characterization of spontaneously occurring TOL plasmid mutants of Pseudomonas putida HS1.</title>
        <authorList>
            <person name="Kunz D.A."/>
            <person name="Chapman P.J."/>
        </authorList>
    </citation>
    <scope>NUCLEOTIDE SEQUENCE</scope>
    <source>
        <strain evidence="2">HS1</strain>
        <plasmid evidence="2">pDK1</plasmid>
    </source>
</reference>
<accession>D5MP83</accession>
<reference evidence="2" key="3">
    <citation type="journal article" date="1988" name="J. Gen. Microbiol.">
        <title>Physical and functional mapping of two cointegrate plasmids derived from RP4 and TOL plasmid pDK1.</title>
        <authorList>
            <person name="Shaw L.E."/>
            <person name="Williams P.A."/>
        </authorList>
    </citation>
    <scope>NUCLEOTIDE SEQUENCE</scope>
    <source>
        <strain evidence="2">HS1</strain>
        <plasmid evidence="2">pDK1</plasmid>
    </source>
</reference>
<keyword evidence="2" id="KW-0614">Plasmid</keyword>
<proteinExistence type="predicted"/>
<reference evidence="2" key="5">
    <citation type="journal article" date="1991" name="J. Bacteriol.">
        <title>Nucleotide sequence of xylE from the TOL pDK1 plasmid and structural comparison with isofunctional catechol-2,3-dioxygenase genes from TOL, pWW0 and NAH7.</title>
        <authorList>
            <person name="Benjamin R.C."/>
            <person name="Voss J.A."/>
            <person name="Kunz D.A."/>
        </authorList>
    </citation>
    <scope>NUCLEOTIDE SEQUENCE</scope>
    <source>
        <strain evidence="2">HS1</strain>
        <plasmid evidence="2">pDK1</plasmid>
    </source>
</reference>
<evidence type="ECO:0000256" key="1">
    <source>
        <dbReference type="SAM" id="MobiDB-lite"/>
    </source>
</evidence>